<dbReference type="EMBL" id="CP001083">
    <property type="protein sequence ID" value="ACQ53788.1"/>
    <property type="molecule type" value="Genomic_DNA"/>
</dbReference>
<organism evidence="1 2">
    <name type="scientific">Clostridium botulinum (strain 657 / Type Ba4)</name>
    <dbReference type="NCBI Taxonomy" id="515621"/>
    <lineage>
        <taxon>Bacteria</taxon>
        <taxon>Bacillati</taxon>
        <taxon>Bacillota</taxon>
        <taxon>Clostridia</taxon>
        <taxon>Eubacteriales</taxon>
        <taxon>Clostridiaceae</taxon>
        <taxon>Clostridium</taxon>
    </lineage>
</organism>
<proteinExistence type="predicted"/>
<dbReference type="RefSeq" id="WP_003360044.1">
    <property type="nucleotide sequence ID" value="NC_012658.1"/>
</dbReference>
<reference evidence="2" key="2">
    <citation type="submission" date="2008-05" db="EMBL/GenBank/DDBJ databases">
        <title>Genome sequence of Clostridium botulinum Ba4 strain 657.</title>
        <authorList>
            <person name="Shrivastava S."/>
            <person name="Brown J.L."/>
            <person name="Bruce D."/>
            <person name="Detter C."/>
            <person name="Munk C."/>
            <person name="Smith L.A."/>
            <person name="Smith T.J."/>
            <person name="Sutton G."/>
            <person name="Brettin T.S."/>
        </authorList>
    </citation>
    <scope>NUCLEOTIDE SEQUENCE [LARGE SCALE GENOMIC DNA]</scope>
    <source>
        <strain evidence="2">657 / Type Ba4</strain>
    </source>
</reference>
<dbReference type="Proteomes" id="UP000002333">
    <property type="component" value="Chromosome"/>
</dbReference>
<evidence type="ECO:0000313" key="1">
    <source>
        <dbReference type="EMBL" id="ACQ53788.1"/>
    </source>
</evidence>
<dbReference type="KEGG" id="cbi:CLJ_B3279"/>
<evidence type="ECO:0000313" key="2">
    <source>
        <dbReference type="Proteomes" id="UP000002333"/>
    </source>
</evidence>
<protein>
    <submittedName>
        <fullName evidence="1">Uncharacterized protein</fullName>
    </submittedName>
</protein>
<reference evidence="1 2" key="1">
    <citation type="journal article" date="2007" name="PLoS ONE">
        <title>Analysis of the neurotoxin complex genes in Clostridium botulinum A1-A4 and B1 strains: BoNT/A3, /Ba4 and /B1 clusters are located within plasmids.</title>
        <authorList>
            <person name="Smith T.J."/>
            <person name="Hill K.K."/>
            <person name="Foley B.T."/>
            <person name="Detter J.C."/>
            <person name="Munk A.C."/>
            <person name="Bruce D.C."/>
            <person name="Doggett N.A."/>
            <person name="Smith L.A."/>
            <person name="Marks J.D."/>
            <person name="Xie G."/>
            <person name="Brettin T.S."/>
        </authorList>
    </citation>
    <scope>NUCLEOTIDE SEQUENCE [LARGE SCALE GENOMIC DNA]</scope>
    <source>
        <strain evidence="2">657 / Type Ba4</strain>
    </source>
</reference>
<sequence length="262" mass="30550">MSGIAKPNIKKLGKEGKITFLFYNDENRFDKIETLFDGNLNTHTGYGVLLSPTNSDRKIIFELHQKSNIWAYGQKYTDGGGSTPKPVSLYEKSNNDEDFKLIQSNIPTKDNEWYLLANNLEKGIYKMTYTSAYTMFTEWYVEDINPYRCLINQNLNYYSTKSNFINLGQPIDNIELKNWYNKYGADDVNIITQNLNNKEFPMSKDESGIWKTDFQLDMNEVIDSIELIDTDENNKSIKYNCNDYKILDLCDDQFKLTMCKTK</sequence>
<name>A0A3F3A8T7_CLOB6</name>
<accession>A0A3F3A8T7</accession>
<gene>
    <name evidence="1" type="ordered locus">CLJ_B3279</name>
</gene>
<dbReference type="AlphaFoldDB" id="A0A3F3A8T7"/>